<dbReference type="GO" id="GO:0005829">
    <property type="term" value="C:cytosol"/>
    <property type="evidence" value="ECO:0007669"/>
    <property type="project" value="TreeGrafter"/>
</dbReference>
<feature type="domain" description="Glutamyl/glutaminyl-tRNA synthetase class Ib catalytic" evidence="11">
    <location>
        <begin position="11"/>
        <end position="311"/>
    </location>
</feature>
<dbReference type="GO" id="GO:0008270">
    <property type="term" value="F:zinc ion binding"/>
    <property type="evidence" value="ECO:0007669"/>
    <property type="project" value="InterPro"/>
</dbReference>
<evidence type="ECO:0000256" key="5">
    <source>
        <dbReference type="ARBA" id="ARBA00022598"/>
    </source>
</evidence>
<dbReference type="EC" id="6.1.1.17" evidence="10"/>
<evidence type="ECO:0000256" key="2">
    <source>
        <dbReference type="ARBA" id="ARBA00007894"/>
    </source>
</evidence>
<reference evidence="13" key="1">
    <citation type="submission" date="2023-02" db="EMBL/GenBank/DDBJ databases">
        <title>Genome sequence of Hyphococcus flavus.</title>
        <authorList>
            <person name="Rong J.-C."/>
            <person name="Zhao Q."/>
            <person name="Yi M."/>
            <person name="Wu J.-Y."/>
        </authorList>
    </citation>
    <scope>NUCLEOTIDE SEQUENCE</scope>
    <source>
        <strain evidence="13">MCCC 1K03223</strain>
    </source>
</reference>
<evidence type="ECO:0000313" key="14">
    <source>
        <dbReference type="Proteomes" id="UP001214043"/>
    </source>
</evidence>
<comment type="catalytic activity">
    <reaction evidence="10">
        <text>tRNA(Glu) + L-glutamate + ATP = L-glutamyl-tRNA(Glu) + AMP + diphosphate</text>
        <dbReference type="Rhea" id="RHEA:23540"/>
        <dbReference type="Rhea" id="RHEA-COMP:9663"/>
        <dbReference type="Rhea" id="RHEA-COMP:9680"/>
        <dbReference type="ChEBI" id="CHEBI:29985"/>
        <dbReference type="ChEBI" id="CHEBI:30616"/>
        <dbReference type="ChEBI" id="CHEBI:33019"/>
        <dbReference type="ChEBI" id="CHEBI:78442"/>
        <dbReference type="ChEBI" id="CHEBI:78520"/>
        <dbReference type="ChEBI" id="CHEBI:456215"/>
        <dbReference type="EC" id="6.1.1.17"/>
    </reaction>
</comment>
<evidence type="ECO:0000256" key="8">
    <source>
        <dbReference type="ARBA" id="ARBA00022917"/>
    </source>
</evidence>
<evidence type="ECO:0000256" key="9">
    <source>
        <dbReference type="ARBA" id="ARBA00023146"/>
    </source>
</evidence>
<dbReference type="AlphaFoldDB" id="A0AAE9ZE87"/>
<evidence type="ECO:0000313" key="13">
    <source>
        <dbReference type="EMBL" id="WDI31098.1"/>
    </source>
</evidence>
<organism evidence="13 14">
    <name type="scientific">Hyphococcus flavus</name>
    <dbReference type="NCBI Taxonomy" id="1866326"/>
    <lineage>
        <taxon>Bacteria</taxon>
        <taxon>Pseudomonadati</taxon>
        <taxon>Pseudomonadota</taxon>
        <taxon>Alphaproteobacteria</taxon>
        <taxon>Parvularculales</taxon>
        <taxon>Parvularculaceae</taxon>
        <taxon>Hyphococcus</taxon>
    </lineage>
</organism>
<keyword evidence="7 10" id="KW-0067">ATP-binding</keyword>
<evidence type="ECO:0000259" key="12">
    <source>
        <dbReference type="Pfam" id="PF19269"/>
    </source>
</evidence>
<keyword evidence="8 10" id="KW-0648">Protein biosynthesis</keyword>
<dbReference type="NCBIfam" id="TIGR00464">
    <property type="entry name" value="gltX_bact"/>
    <property type="match status" value="1"/>
</dbReference>
<evidence type="ECO:0000256" key="10">
    <source>
        <dbReference type="HAMAP-Rule" id="MF_00022"/>
    </source>
</evidence>
<evidence type="ECO:0000256" key="7">
    <source>
        <dbReference type="ARBA" id="ARBA00022840"/>
    </source>
</evidence>
<dbReference type="GO" id="GO:0000049">
    <property type="term" value="F:tRNA binding"/>
    <property type="evidence" value="ECO:0007669"/>
    <property type="project" value="InterPro"/>
</dbReference>
<dbReference type="InterPro" id="IPR004527">
    <property type="entry name" value="Glu-tRNA-ligase_bac/mito"/>
</dbReference>
<dbReference type="GO" id="GO:0004818">
    <property type="term" value="F:glutamate-tRNA ligase activity"/>
    <property type="evidence" value="ECO:0007669"/>
    <property type="project" value="UniProtKB-UniRule"/>
</dbReference>
<keyword evidence="9 10" id="KW-0030">Aminoacyl-tRNA synthetase</keyword>
<evidence type="ECO:0000256" key="4">
    <source>
        <dbReference type="ARBA" id="ARBA00022490"/>
    </source>
</evidence>
<feature type="short sequence motif" description="'KMSKS' region" evidence="10">
    <location>
        <begin position="244"/>
        <end position="248"/>
    </location>
</feature>
<dbReference type="Pfam" id="PF00749">
    <property type="entry name" value="tRNA-synt_1c"/>
    <property type="match status" value="1"/>
</dbReference>
<dbReference type="CDD" id="cd00808">
    <property type="entry name" value="GluRS_core"/>
    <property type="match status" value="1"/>
</dbReference>
<dbReference type="SUPFAM" id="SSF48163">
    <property type="entry name" value="An anticodon-binding domain of class I aminoacyl-tRNA synthetases"/>
    <property type="match status" value="1"/>
</dbReference>
<evidence type="ECO:0000259" key="11">
    <source>
        <dbReference type="Pfam" id="PF00749"/>
    </source>
</evidence>
<comment type="subcellular location">
    <subcellularLocation>
        <location evidence="1 10">Cytoplasm</location>
    </subcellularLocation>
</comment>
<sequence length="473" mass="51892">MSQDFRSAAPVVTRFAPSPTGYLHIGGARTALFNWLYARGRGGKFLLRIEDTDRARHTEEAVAAIIDGLKWLGLDWDGDPVSQYSRRDRHAEIAEKLLQSGRAYRCYLTPDELSGARDRAKAKGVRFESPWREADTDDAPADKTYAIRFKAPRDGETVIEDAIQGRVAFPNSALDDLIILRSDGGPTYNLAVVVDDYDMGVTHVIRGDDHLNNAARQQQIYEALDWSTPVFGHVPLIHGQDGAKLSKRHGALGVEAYRDQGYLPEGLANYLLRLGWAHGDEEIIPFTRAKETFDLSGVNKAPARLDIDKLNHVNSHYIAELSDDNFVKGATPFLSGAGVTLDTDNFERLTRSASFLKSRCANLAEVAGVSEYLFLQRPLQIEGKAAKPLRKEGAVEILASLIEVLQEEAVWSSAEKLDETLKALVETKNIGFGALGQPARAALTAGRPSPGLGEVLYGLGREEALARLADQTA</sequence>
<dbReference type="KEGG" id="hfl:PUV54_14170"/>
<dbReference type="SUPFAM" id="SSF52374">
    <property type="entry name" value="Nucleotidylyl transferase"/>
    <property type="match status" value="1"/>
</dbReference>
<dbReference type="InterPro" id="IPR045462">
    <property type="entry name" value="aa-tRNA-synth_I_cd-bd"/>
</dbReference>
<dbReference type="InterPro" id="IPR014729">
    <property type="entry name" value="Rossmann-like_a/b/a_fold"/>
</dbReference>
<evidence type="ECO:0000256" key="1">
    <source>
        <dbReference type="ARBA" id="ARBA00004496"/>
    </source>
</evidence>
<evidence type="ECO:0000256" key="6">
    <source>
        <dbReference type="ARBA" id="ARBA00022741"/>
    </source>
</evidence>
<dbReference type="PROSITE" id="PS00178">
    <property type="entry name" value="AA_TRNA_LIGASE_I"/>
    <property type="match status" value="1"/>
</dbReference>
<dbReference type="PANTHER" id="PTHR43311:SF2">
    <property type="entry name" value="GLUTAMATE--TRNA LIGASE, MITOCHONDRIAL-RELATED"/>
    <property type="match status" value="1"/>
</dbReference>
<dbReference type="FunFam" id="3.40.50.620:FF:000007">
    <property type="entry name" value="Glutamate--tRNA ligase"/>
    <property type="match status" value="1"/>
</dbReference>
<keyword evidence="6 10" id="KW-0547">Nucleotide-binding</keyword>
<comment type="similarity">
    <text evidence="2 10">Belongs to the class-I aminoacyl-tRNA synthetase family. Glutamate--tRNA ligase type 1 subfamily.</text>
</comment>
<dbReference type="GO" id="GO:0005524">
    <property type="term" value="F:ATP binding"/>
    <property type="evidence" value="ECO:0007669"/>
    <property type="project" value="UniProtKB-UniRule"/>
</dbReference>
<keyword evidence="4 10" id="KW-0963">Cytoplasm</keyword>
<comment type="caution">
    <text evidence="10">Lacks conserved residue(s) required for the propagation of feature annotation.</text>
</comment>
<dbReference type="PRINTS" id="PR00987">
    <property type="entry name" value="TRNASYNTHGLU"/>
</dbReference>
<gene>
    <name evidence="10 13" type="primary">gltX</name>
    <name evidence="13" type="ORF">PUV54_14170</name>
</gene>
<dbReference type="HAMAP" id="MF_00022">
    <property type="entry name" value="Glu_tRNA_synth_type1"/>
    <property type="match status" value="1"/>
</dbReference>
<dbReference type="InterPro" id="IPR049940">
    <property type="entry name" value="GluQ/Sye"/>
</dbReference>
<dbReference type="InterPro" id="IPR000924">
    <property type="entry name" value="Glu/Gln-tRNA-synth"/>
</dbReference>
<evidence type="ECO:0000256" key="3">
    <source>
        <dbReference type="ARBA" id="ARBA00011245"/>
    </source>
</evidence>
<dbReference type="InterPro" id="IPR008925">
    <property type="entry name" value="aa_tRNA-synth_I_cd-bd_sf"/>
</dbReference>
<feature type="short sequence motif" description="'HIGH' region" evidence="10">
    <location>
        <begin position="17"/>
        <end position="27"/>
    </location>
</feature>
<dbReference type="InterPro" id="IPR020058">
    <property type="entry name" value="Glu/Gln-tRNA-synth_Ib_cat-dom"/>
</dbReference>
<dbReference type="Gene3D" id="3.40.50.620">
    <property type="entry name" value="HUPs"/>
    <property type="match status" value="1"/>
</dbReference>
<feature type="binding site" evidence="10">
    <location>
        <position position="247"/>
    </location>
    <ligand>
        <name>ATP</name>
        <dbReference type="ChEBI" id="CHEBI:30616"/>
    </ligand>
</feature>
<dbReference type="Proteomes" id="UP001214043">
    <property type="component" value="Chromosome"/>
</dbReference>
<name>A0AAE9ZE87_9PROT</name>
<proteinExistence type="inferred from homology"/>
<feature type="domain" description="Aminoacyl-tRNA synthetase class I anticodon-binding" evidence="12">
    <location>
        <begin position="326"/>
        <end position="470"/>
    </location>
</feature>
<keyword evidence="14" id="KW-1185">Reference proteome</keyword>
<protein>
    <recommendedName>
        <fullName evidence="10">Glutamate--tRNA ligase</fullName>
        <ecNumber evidence="10">6.1.1.17</ecNumber>
    </recommendedName>
    <alternativeName>
        <fullName evidence="10">Glutamyl-tRNA synthetase</fullName>
        <shortName evidence="10">GluRS</shortName>
    </alternativeName>
</protein>
<keyword evidence="5 10" id="KW-0436">Ligase</keyword>
<dbReference type="EMBL" id="CP118166">
    <property type="protein sequence ID" value="WDI31098.1"/>
    <property type="molecule type" value="Genomic_DNA"/>
</dbReference>
<dbReference type="InterPro" id="IPR001412">
    <property type="entry name" value="aa-tRNA-synth_I_CS"/>
</dbReference>
<dbReference type="Gene3D" id="1.10.10.350">
    <property type="match status" value="1"/>
</dbReference>
<dbReference type="Pfam" id="PF19269">
    <property type="entry name" value="Anticodon_2"/>
    <property type="match status" value="1"/>
</dbReference>
<dbReference type="RefSeq" id="WP_274492920.1">
    <property type="nucleotide sequence ID" value="NZ_CP118166.1"/>
</dbReference>
<dbReference type="InterPro" id="IPR020751">
    <property type="entry name" value="aa-tRNA-synth_I_codon-bd_sub2"/>
</dbReference>
<dbReference type="GO" id="GO:0006424">
    <property type="term" value="P:glutamyl-tRNA aminoacylation"/>
    <property type="evidence" value="ECO:0007669"/>
    <property type="project" value="UniProtKB-UniRule"/>
</dbReference>
<dbReference type="PANTHER" id="PTHR43311">
    <property type="entry name" value="GLUTAMATE--TRNA LIGASE"/>
    <property type="match status" value="1"/>
</dbReference>
<comment type="subunit">
    <text evidence="3 10">Monomer.</text>
</comment>
<dbReference type="InterPro" id="IPR033910">
    <property type="entry name" value="GluRS_core"/>
</dbReference>
<comment type="function">
    <text evidence="10">Catalyzes the attachment of glutamate to tRNA(Glu) in a two-step reaction: glutamate is first activated by ATP to form Glu-AMP and then transferred to the acceptor end of tRNA(Glu).</text>
</comment>
<accession>A0AAE9ZE87</accession>